<dbReference type="Gene3D" id="2.40.160.20">
    <property type="match status" value="1"/>
</dbReference>
<keyword evidence="1" id="KW-0732">Signal</keyword>
<protein>
    <recommendedName>
        <fullName evidence="4">Outer membrane protein beta-barrel domain-containing protein</fullName>
    </recommendedName>
</protein>
<feature type="chain" id="PRO_5045902788" description="Outer membrane protein beta-barrel domain-containing protein" evidence="1">
    <location>
        <begin position="25"/>
        <end position="255"/>
    </location>
</feature>
<gene>
    <name evidence="2" type="ORF">GCM10022268_07420</name>
</gene>
<proteinExistence type="predicted"/>
<evidence type="ECO:0008006" key="4">
    <source>
        <dbReference type="Google" id="ProtNLM"/>
    </source>
</evidence>
<name>A0ABP7D7I8_9SPHN</name>
<feature type="signal peptide" evidence="1">
    <location>
        <begin position="1"/>
        <end position="24"/>
    </location>
</feature>
<keyword evidence="3" id="KW-1185">Reference proteome</keyword>
<sequence length="255" mass="26477">MVKAGVTASLLVIAGLSGATPASAQTFIDVFAGRSMPEDTAATITADEARINGTIVPARLRIDVASLEPTSSTIYGVRIGHWFGRIGLAIDAATLDPDVRRQTIRATGNLRLEEELFGEPVTIDPGRSVSVDIPRVTVPTTGTVAALAMVRLPIGATPARPAGRFATYAFAGPAYLVTDSDLSGNWGLRAGGGVKLALTRTLSLFGEYRYTRIAADAVAGRIGGEAMGVRGSTGDIRIDLNVRNHSAVGGVGLSF</sequence>
<evidence type="ECO:0000313" key="3">
    <source>
        <dbReference type="Proteomes" id="UP001500523"/>
    </source>
</evidence>
<organism evidence="2 3">
    <name type="scientific">Sphingomonas cynarae</name>
    <dbReference type="NCBI Taxonomy" id="930197"/>
    <lineage>
        <taxon>Bacteria</taxon>
        <taxon>Pseudomonadati</taxon>
        <taxon>Pseudomonadota</taxon>
        <taxon>Alphaproteobacteria</taxon>
        <taxon>Sphingomonadales</taxon>
        <taxon>Sphingomonadaceae</taxon>
        <taxon>Sphingomonas</taxon>
    </lineage>
</organism>
<comment type="caution">
    <text evidence="2">The sequence shown here is derived from an EMBL/GenBank/DDBJ whole genome shotgun (WGS) entry which is preliminary data.</text>
</comment>
<evidence type="ECO:0000256" key="1">
    <source>
        <dbReference type="SAM" id="SignalP"/>
    </source>
</evidence>
<dbReference type="EMBL" id="BAABBF010000002">
    <property type="protein sequence ID" value="GAA3699819.1"/>
    <property type="molecule type" value="Genomic_DNA"/>
</dbReference>
<dbReference type="Proteomes" id="UP001500523">
    <property type="component" value="Unassembled WGS sequence"/>
</dbReference>
<dbReference type="InterPro" id="IPR011250">
    <property type="entry name" value="OMP/PagP_B-barrel"/>
</dbReference>
<dbReference type="SUPFAM" id="SSF56925">
    <property type="entry name" value="OMPA-like"/>
    <property type="match status" value="1"/>
</dbReference>
<evidence type="ECO:0000313" key="2">
    <source>
        <dbReference type="EMBL" id="GAA3699819.1"/>
    </source>
</evidence>
<accession>A0ABP7D7I8</accession>
<reference evidence="3" key="1">
    <citation type="journal article" date="2019" name="Int. J. Syst. Evol. Microbiol.">
        <title>The Global Catalogue of Microorganisms (GCM) 10K type strain sequencing project: providing services to taxonomists for standard genome sequencing and annotation.</title>
        <authorList>
            <consortium name="The Broad Institute Genomics Platform"/>
            <consortium name="The Broad Institute Genome Sequencing Center for Infectious Disease"/>
            <person name="Wu L."/>
            <person name="Ma J."/>
        </authorList>
    </citation>
    <scope>NUCLEOTIDE SEQUENCE [LARGE SCALE GENOMIC DNA]</scope>
    <source>
        <strain evidence="3">JCM 17498</strain>
    </source>
</reference>